<feature type="compositionally biased region" description="Basic residues" evidence="3">
    <location>
        <begin position="609"/>
        <end position="621"/>
    </location>
</feature>
<sequence length="1077" mass="118647">MCRMFEGKHIHFSPADNKPLCSYSAKLCKQRRLNGYAFCIRHILEDKTAPFKQCAHVAKYNNQKCTNPIPSNENREFCNSHMQVAGILPKKERKTKKEKESVPSDGKVKFADRLRALLKKENSELPAEDTFNADDPYAFPEPFQEKESVNTGSKTFNSKLLSETINTDISLKGEQLQNRGSISDNRSKFNTPKLSKTMNRLQAKIAQNKFLDKLKKAQDSSQQILCSSSIKIHETKLNSQSVLPVSACKLNTCVRHIFTMASGGSLTVKDVAAIVQYVVDYHMLTEPPTPLPLIKVLSPLSGMIYWTMNLIWFAFVVRVRVTSTSSHDSDDVSNIGPVSVVVTEGLLSVEALIAIVQCIVDTFMHTGPPPPVHLANICTPQFEYGQDDLTGPLPYKAFEDSESEESEGEEAWKCRLHWFCSWNRNKHRHNTGNTFSRLIQQSQLKSEVRRHCVYIHQVHSLQEEERVQKIRLGQCLLEAARHCPNRAANMLLKDLKLLPKPHKIMKSVGLDKRICCYQDEGTPCLLPALPYTRHCISHIMYNVDQLLFEHCTGKCEDNTQCCIPVFDVLHELPLCIEHAKKRDNYNKVAFEPKPKKPRKKPKPSALTRPTKRNKKKKKHQNIRPLSPTLSSHLNENESNSSTVIKSEPVSVEVESPGDVGEVKDLGGQLNSELGSDLEEQFSPGTIEKTLEFPLDAAELAHQASKLLEEHDFTEVLNKIPDEAFTELFAESKNGEYVPTREETEELERALAAVSKDVRMAKESLAKLSVTGRELSVLAASEDLRSGLLETDNLVGQVNENSFHDLTHAGLHNLNVITSSLSSDLTSLSEDLSNVAQGRLSHSSPVSEGHILQNHLLNVPILPADLSHSTSVNGYYLGQSHVQADGFGLLSNVLDSVSASYSGVDPGIASSVDCSFPHGASLFSTTAVGIGNSHTSTTNTVFSSVNTFLTTGIGSTSSTGEENVPSIDHTLPDWFLPGSESVSAFSHPANQNGFFISSTANGQVLPSVQQLLSTLGKYPLQTLNTELSVVSSPSNLSTPTLLNEKVTDSDHIQTVCVAGTSNVLPGNTGTVIAQGGAS</sequence>
<organism evidence="5 6">
    <name type="scientific">Limulus polyphemus</name>
    <name type="common">Atlantic horseshoe crab</name>
    <dbReference type="NCBI Taxonomy" id="6850"/>
    <lineage>
        <taxon>Eukaryota</taxon>
        <taxon>Metazoa</taxon>
        <taxon>Ecdysozoa</taxon>
        <taxon>Arthropoda</taxon>
        <taxon>Chelicerata</taxon>
        <taxon>Merostomata</taxon>
        <taxon>Xiphosura</taxon>
        <taxon>Limulidae</taxon>
        <taxon>Limulus</taxon>
    </lineage>
</organism>
<feature type="compositionally biased region" description="Low complexity" evidence="3">
    <location>
        <begin position="629"/>
        <end position="641"/>
    </location>
</feature>
<evidence type="ECO:0000256" key="2">
    <source>
        <dbReference type="ARBA" id="ARBA00023242"/>
    </source>
</evidence>
<keyword evidence="5" id="KW-1185">Reference proteome</keyword>
<dbReference type="RefSeq" id="XP_022240719.1">
    <property type="nucleotide sequence ID" value="XM_022385011.1"/>
</dbReference>
<evidence type="ECO:0000313" key="6">
    <source>
        <dbReference type="RefSeq" id="XP_022240719.1"/>
    </source>
</evidence>
<feature type="domain" description="KANL2-like probable zinc-finger" evidence="4">
    <location>
        <begin position="517"/>
        <end position="579"/>
    </location>
</feature>
<protein>
    <submittedName>
        <fullName evidence="6">INO80 complex subunit D-like</fullName>
    </submittedName>
</protein>
<keyword evidence="2" id="KW-0539">Nucleus</keyword>
<feature type="region of interest" description="Disordered" evidence="3">
    <location>
        <begin position="587"/>
        <end position="658"/>
    </location>
</feature>
<reference evidence="6" key="1">
    <citation type="submission" date="2025-08" db="UniProtKB">
        <authorList>
            <consortium name="RefSeq"/>
        </authorList>
    </citation>
    <scope>IDENTIFICATION</scope>
    <source>
        <tissue evidence="6">Muscle</tissue>
    </source>
</reference>
<accession>A0ABM1SAR4</accession>
<dbReference type="PANTHER" id="PTHR16198">
    <property type="match status" value="1"/>
</dbReference>
<comment type="subcellular location">
    <subcellularLocation>
        <location evidence="1">Nucleus</location>
    </subcellularLocation>
</comment>
<evidence type="ECO:0000259" key="4">
    <source>
        <dbReference type="Pfam" id="PF13891"/>
    </source>
</evidence>
<dbReference type="Pfam" id="PF13891">
    <property type="entry name" value="zf-C3HC3H_KANSL2"/>
    <property type="match status" value="2"/>
</dbReference>
<evidence type="ECO:0000313" key="5">
    <source>
        <dbReference type="Proteomes" id="UP000694941"/>
    </source>
</evidence>
<evidence type="ECO:0000256" key="1">
    <source>
        <dbReference type="ARBA" id="ARBA00004123"/>
    </source>
</evidence>
<feature type="domain" description="KANL2-like probable zinc-finger" evidence="4">
    <location>
        <begin position="21"/>
        <end position="82"/>
    </location>
</feature>
<dbReference type="Proteomes" id="UP000694941">
    <property type="component" value="Unplaced"/>
</dbReference>
<name>A0ABM1SAR4_LIMPO</name>
<dbReference type="GeneID" id="106458731"/>
<proteinExistence type="predicted"/>
<dbReference type="InterPro" id="IPR025927">
    <property type="entry name" value="Znf_KANL2-like"/>
</dbReference>
<dbReference type="PANTHER" id="PTHR16198:SF2">
    <property type="entry name" value="INO80 COMPLEX SUBUNIT D"/>
    <property type="match status" value="1"/>
</dbReference>
<gene>
    <name evidence="6" type="primary">LOC106458731</name>
</gene>
<evidence type="ECO:0000256" key="3">
    <source>
        <dbReference type="SAM" id="MobiDB-lite"/>
    </source>
</evidence>